<dbReference type="Proteomes" id="UP000177583">
    <property type="component" value="Unassembled WGS sequence"/>
</dbReference>
<name>A0A1F6GSK8_9PROT</name>
<accession>A0A1F6GSK8</accession>
<evidence type="ECO:0000313" key="1">
    <source>
        <dbReference type="EMBL" id="OGH01142.1"/>
    </source>
</evidence>
<organism evidence="1 2">
    <name type="scientific">Candidatus Lambdaproteobacteria bacterium RIFOXYD2_FULL_56_26</name>
    <dbReference type="NCBI Taxonomy" id="1817773"/>
    <lineage>
        <taxon>Bacteria</taxon>
        <taxon>Pseudomonadati</taxon>
        <taxon>Pseudomonadota</taxon>
        <taxon>Candidatus Lambdaproteobacteria</taxon>
    </lineage>
</organism>
<protein>
    <submittedName>
        <fullName evidence="1">Uncharacterized protein</fullName>
    </submittedName>
</protein>
<dbReference type="EMBL" id="MFNF01000039">
    <property type="protein sequence ID" value="OGH01142.1"/>
    <property type="molecule type" value="Genomic_DNA"/>
</dbReference>
<gene>
    <name evidence="1" type="ORF">A2557_02705</name>
</gene>
<dbReference type="AlphaFoldDB" id="A0A1F6GSK8"/>
<evidence type="ECO:0000313" key="2">
    <source>
        <dbReference type="Proteomes" id="UP000177583"/>
    </source>
</evidence>
<comment type="caution">
    <text evidence="1">The sequence shown here is derived from an EMBL/GenBank/DDBJ whole genome shotgun (WGS) entry which is preliminary data.</text>
</comment>
<proteinExistence type="predicted"/>
<reference evidence="1 2" key="1">
    <citation type="journal article" date="2016" name="Nat. Commun.">
        <title>Thousands of microbial genomes shed light on interconnected biogeochemical processes in an aquifer system.</title>
        <authorList>
            <person name="Anantharaman K."/>
            <person name="Brown C.T."/>
            <person name="Hug L.A."/>
            <person name="Sharon I."/>
            <person name="Castelle C.J."/>
            <person name="Probst A.J."/>
            <person name="Thomas B.C."/>
            <person name="Singh A."/>
            <person name="Wilkins M.J."/>
            <person name="Karaoz U."/>
            <person name="Brodie E.L."/>
            <person name="Williams K.H."/>
            <person name="Hubbard S.S."/>
            <person name="Banfield J.F."/>
        </authorList>
    </citation>
    <scope>NUCLEOTIDE SEQUENCE [LARGE SCALE GENOMIC DNA]</scope>
</reference>
<sequence>MGTLLASLPAQIQSHIKTIAPSTGMPDTEESYEKLALGWQKKLELFNQQIEAGGMVEAEGLAQEDARGCVALTYSGSLLLIGPLEGGKRKCAYNSIGLRKDVPESVVKEGSSLAGDLSLDRPVAFENGPVKSTSAIFKVAVVEQPLSLVEEEQKISEVTVILTQGFVDVNQALLLTGPKA</sequence>